<feature type="domain" description="Peptidase S1" evidence="9">
    <location>
        <begin position="159"/>
        <end position="394"/>
    </location>
</feature>
<dbReference type="InterPro" id="IPR018114">
    <property type="entry name" value="TRYPSIN_HIS"/>
</dbReference>
<evidence type="ECO:0000256" key="8">
    <source>
        <dbReference type="SAM" id="SignalP"/>
    </source>
</evidence>
<evidence type="ECO:0000313" key="10">
    <source>
        <dbReference type="EMBL" id="WXH71776.1"/>
    </source>
</evidence>
<dbReference type="PRINTS" id="PR00722">
    <property type="entry name" value="CHYMOTRYPSIN"/>
</dbReference>
<dbReference type="Gene3D" id="2.40.10.10">
    <property type="entry name" value="Trypsin-like serine proteases"/>
    <property type="match status" value="1"/>
</dbReference>
<keyword evidence="8" id="KW-0732">Signal</keyword>
<evidence type="ECO:0000256" key="7">
    <source>
        <dbReference type="RuleBase" id="RU363034"/>
    </source>
</evidence>
<comment type="subcellular location">
    <subcellularLocation>
        <location evidence="1">Secreted</location>
    </subcellularLocation>
</comment>
<dbReference type="PROSITE" id="PS00135">
    <property type="entry name" value="TRYPSIN_SER"/>
    <property type="match status" value="1"/>
</dbReference>
<keyword evidence="5 7" id="KW-0720">Serine protease</keyword>
<evidence type="ECO:0000256" key="4">
    <source>
        <dbReference type="ARBA" id="ARBA00022801"/>
    </source>
</evidence>
<keyword evidence="6" id="KW-1015">Disulfide bond</keyword>
<feature type="chain" id="PRO_5044294644" evidence="8">
    <location>
        <begin position="18"/>
        <end position="404"/>
    </location>
</feature>
<dbReference type="InterPro" id="IPR009003">
    <property type="entry name" value="Peptidase_S1_PA"/>
</dbReference>
<dbReference type="PROSITE" id="PS00134">
    <property type="entry name" value="TRYPSIN_HIS"/>
    <property type="match status" value="1"/>
</dbReference>
<dbReference type="SUPFAM" id="SSF50494">
    <property type="entry name" value="Trypsin-like serine proteases"/>
    <property type="match status" value="1"/>
</dbReference>
<keyword evidence="2" id="KW-0964">Secreted</keyword>
<dbReference type="InterPro" id="IPR033116">
    <property type="entry name" value="TRYPSIN_SER"/>
</dbReference>
<name>A0AB38ZEC6_9HEMI</name>
<dbReference type="GO" id="GO:0005576">
    <property type="term" value="C:extracellular region"/>
    <property type="evidence" value="ECO:0007669"/>
    <property type="project" value="UniProtKB-SubCell"/>
</dbReference>
<evidence type="ECO:0000259" key="9">
    <source>
        <dbReference type="PROSITE" id="PS50240"/>
    </source>
</evidence>
<dbReference type="AlphaFoldDB" id="A0AB38ZEC6"/>
<dbReference type="InterPro" id="IPR001314">
    <property type="entry name" value="Peptidase_S1A"/>
</dbReference>
<proteinExistence type="evidence at transcript level"/>
<dbReference type="InterPro" id="IPR043504">
    <property type="entry name" value="Peptidase_S1_PA_chymotrypsin"/>
</dbReference>
<dbReference type="GO" id="GO:0004252">
    <property type="term" value="F:serine-type endopeptidase activity"/>
    <property type="evidence" value="ECO:0007669"/>
    <property type="project" value="InterPro"/>
</dbReference>
<dbReference type="PROSITE" id="PS50240">
    <property type="entry name" value="TRYPSIN_DOM"/>
    <property type="match status" value="1"/>
</dbReference>
<dbReference type="CDD" id="cd00190">
    <property type="entry name" value="Tryp_SPc"/>
    <property type="match status" value="1"/>
</dbReference>
<evidence type="ECO:0000256" key="2">
    <source>
        <dbReference type="ARBA" id="ARBA00022525"/>
    </source>
</evidence>
<dbReference type="EMBL" id="PP510851">
    <property type="protein sequence ID" value="WXH71776.1"/>
    <property type="molecule type" value="mRNA"/>
</dbReference>
<dbReference type="PANTHER" id="PTHR24252">
    <property type="entry name" value="ACROSIN-RELATED"/>
    <property type="match status" value="1"/>
</dbReference>
<evidence type="ECO:0000256" key="5">
    <source>
        <dbReference type="ARBA" id="ARBA00022825"/>
    </source>
</evidence>
<dbReference type="FunFam" id="2.40.10.10:FF:000015">
    <property type="entry name" value="Atrial natriuretic peptide-converting enzyme"/>
    <property type="match status" value="1"/>
</dbReference>
<dbReference type="PANTHER" id="PTHR24252:SF7">
    <property type="entry name" value="HYALIN"/>
    <property type="match status" value="1"/>
</dbReference>
<dbReference type="GO" id="GO:0006508">
    <property type="term" value="P:proteolysis"/>
    <property type="evidence" value="ECO:0007669"/>
    <property type="project" value="UniProtKB-KW"/>
</dbReference>
<dbReference type="InterPro" id="IPR001254">
    <property type="entry name" value="Trypsin_dom"/>
</dbReference>
<keyword evidence="3 7" id="KW-0645">Protease</keyword>
<evidence type="ECO:0000256" key="3">
    <source>
        <dbReference type="ARBA" id="ARBA00022670"/>
    </source>
</evidence>
<dbReference type="Pfam" id="PF00089">
    <property type="entry name" value="Trypsin"/>
    <property type="match status" value="1"/>
</dbReference>
<keyword evidence="4 7" id="KW-0378">Hydrolase</keyword>
<feature type="signal peptide" evidence="8">
    <location>
        <begin position="1"/>
        <end position="17"/>
    </location>
</feature>
<reference evidence="10" key="1">
    <citation type="submission" date="2024-03" db="EMBL/GenBank/DDBJ databases">
        <authorList>
            <person name="Jin J.A."/>
            <person name="King G.A."/>
            <person name="Walker A."/>
        </authorList>
    </citation>
    <scope>NUCLEOTIDE SEQUENCE</scope>
</reference>
<organism evidence="10">
    <name type="scientific">Ectomocoris sp</name>
    <dbReference type="NCBI Taxonomy" id="3104572"/>
    <lineage>
        <taxon>Eukaryota</taxon>
        <taxon>Metazoa</taxon>
        <taxon>Ecdysozoa</taxon>
        <taxon>Arthropoda</taxon>
        <taxon>Hexapoda</taxon>
        <taxon>Insecta</taxon>
        <taxon>Pterygota</taxon>
        <taxon>Neoptera</taxon>
        <taxon>Paraneoptera</taxon>
        <taxon>Hemiptera</taxon>
        <taxon>Heteroptera</taxon>
        <taxon>Panheteroptera</taxon>
        <taxon>Cimicomorpha</taxon>
        <taxon>Reduviidae</taxon>
        <taxon>Peiratinae</taxon>
        <taxon>Ectomocoris</taxon>
    </lineage>
</organism>
<protein>
    <submittedName>
        <fullName evidence="10">Venom S1 protease 36</fullName>
    </submittedName>
</protein>
<accession>A0AB38ZEC6</accession>
<evidence type="ECO:0000256" key="6">
    <source>
        <dbReference type="ARBA" id="ARBA00023157"/>
    </source>
</evidence>
<sequence>MFKSIILLGFVVVAAHAETYRHELNLNPGDEMKLRPQLEEGPAESIWNFEACEGCKIVLSCVILSRTCDDHLLTIHDGEKYHRYCGPDERYVLRNSIYNKARVSIRTTRLRSGSYCHVSTTKPYTNMKYEEIDSSEHCTKPKKQTSCRCGWANKSPGRIIDGKKTAINEFPFIVLIMLTRRKFPFCGGSIITREHVLTAAHCTYPLQGVQLSVIVGEHDIKSDKETPHTDIIDVLYSINHPNYDDKNNKNDVAVMKLSRSIKFSDAVGPACLPNFTKKTLTNEYIKAMGWGNTRTGGSSSSVLLKVNLKAIDIDICKTVYRSIETKNPTQICTWAPGKDTCQGDSGGPLVWRDPEANVYRQVALVSYGRECGSTDPAVNTDVSFYMDWIKEKIRETSTDAEVCV</sequence>
<dbReference type="SMART" id="SM00020">
    <property type="entry name" value="Tryp_SPc"/>
    <property type="match status" value="1"/>
</dbReference>
<evidence type="ECO:0000256" key="1">
    <source>
        <dbReference type="ARBA" id="ARBA00004613"/>
    </source>
</evidence>